<dbReference type="InterPro" id="IPR000515">
    <property type="entry name" value="MetI-like"/>
</dbReference>
<evidence type="ECO:0000256" key="5">
    <source>
        <dbReference type="ARBA" id="ARBA00023136"/>
    </source>
</evidence>
<evidence type="ECO:0000256" key="6">
    <source>
        <dbReference type="SAM" id="Phobius"/>
    </source>
</evidence>
<reference evidence="8" key="1">
    <citation type="submission" date="2018-05" db="EMBL/GenBank/DDBJ databases">
        <authorList>
            <person name="Lanie J.A."/>
            <person name="Ng W.-L."/>
            <person name="Kazmierczak K.M."/>
            <person name="Andrzejewski T.M."/>
            <person name="Davidsen T.M."/>
            <person name="Wayne K.J."/>
            <person name="Tettelin H."/>
            <person name="Glass J.I."/>
            <person name="Rusch D."/>
            <person name="Podicherti R."/>
            <person name="Tsui H.-C.T."/>
            <person name="Winkler M.E."/>
        </authorList>
    </citation>
    <scope>NUCLEOTIDE SEQUENCE</scope>
</reference>
<organism evidence="8">
    <name type="scientific">marine metagenome</name>
    <dbReference type="NCBI Taxonomy" id="408172"/>
    <lineage>
        <taxon>unclassified sequences</taxon>
        <taxon>metagenomes</taxon>
        <taxon>ecological metagenomes</taxon>
    </lineage>
</organism>
<dbReference type="Gene3D" id="1.10.3720.10">
    <property type="entry name" value="MetI-like"/>
    <property type="match status" value="1"/>
</dbReference>
<evidence type="ECO:0000256" key="2">
    <source>
        <dbReference type="ARBA" id="ARBA00022448"/>
    </source>
</evidence>
<dbReference type="GO" id="GO:0016020">
    <property type="term" value="C:membrane"/>
    <property type="evidence" value="ECO:0007669"/>
    <property type="project" value="UniProtKB-SubCell"/>
</dbReference>
<accession>A0A381XLB4</accession>
<evidence type="ECO:0000256" key="1">
    <source>
        <dbReference type="ARBA" id="ARBA00004141"/>
    </source>
</evidence>
<comment type="subcellular location">
    <subcellularLocation>
        <location evidence="1">Membrane</location>
        <topology evidence="1">Multi-pass membrane protein</topology>
    </subcellularLocation>
</comment>
<dbReference type="FunFam" id="1.10.3720.10:FF:000001">
    <property type="entry name" value="Glycine betaine ABC transporter, permease"/>
    <property type="match status" value="1"/>
</dbReference>
<feature type="transmembrane region" description="Helical" evidence="6">
    <location>
        <begin position="77"/>
        <end position="96"/>
    </location>
</feature>
<dbReference type="GO" id="GO:0031460">
    <property type="term" value="P:glycine betaine transport"/>
    <property type="evidence" value="ECO:0007669"/>
    <property type="project" value="TreeGrafter"/>
</dbReference>
<keyword evidence="4 6" id="KW-1133">Transmembrane helix</keyword>
<dbReference type="Pfam" id="PF00528">
    <property type="entry name" value="BPD_transp_1"/>
    <property type="match status" value="1"/>
</dbReference>
<name>A0A381XLB4_9ZZZZ</name>
<evidence type="ECO:0000256" key="3">
    <source>
        <dbReference type="ARBA" id="ARBA00022692"/>
    </source>
</evidence>
<protein>
    <recommendedName>
        <fullName evidence="7">ABC transmembrane type-1 domain-containing protein</fullName>
    </recommendedName>
</protein>
<feature type="transmembrane region" description="Helical" evidence="6">
    <location>
        <begin position="176"/>
        <end position="199"/>
    </location>
</feature>
<evidence type="ECO:0000256" key="4">
    <source>
        <dbReference type="ARBA" id="ARBA00022989"/>
    </source>
</evidence>
<feature type="transmembrane region" description="Helical" evidence="6">
    <location>
        <begin position="211"/>
        <end position="235"/>
    </location>
</feature>
<dbReference type="PROSITE" id="PS50928">
    <property type="entry name" value="ABC_TM1"/>
    <property type="match status" value="1"/>
</dbReference>
<dbReference type="AlphaFoldDB" id="A0A381XLB4"/>
<dbReference type="InterPro" id="IPR035906">
    <property type="entry name" value="MetI-like_sf"/>
</dbReference>
<dbReference type="EMBL" id="UINC01015435">
    <property type="protein sequence ID" value="SVA64997.1"/>
    <property type="molecule type" value="Genomic_DNA"/>
</dbReference>
<feature type="non-terminal residue" evidence="8">
    <location>
        <position position="275"/>
    </location>
</feature>
<sequence length="275" mass="29307">MSEQLALLPEYLTAHLQLTLLALLCSTAISLPLGVAITRVRWLETPVLALAGIIQTIPSLALLAIMVPLLASLQLQSIGFLPAFVGLTLYGVLPILRNTVTGIAGVNPAQREAARAVGMTEAQQLRRVELPLALPVIIAGLRTATVWTVGIATLSTPVGATSLGNYIFSGLQTRNYAAVLVGCVAAAVLALLLDSLVRGLEIGIRTRRRRFIGAVGTTIAILYLYTGFTLAATLLPRDHPTITIGAKGFTEQYVLAELLGQWVERETGHPTNQMQ</sequence>
<keyword evidence="5 6" id="KW-0472">Membrane</keyword>
<feature type="transmembrane region" description="Helical" evidence="6">
    <location>
        <begin position="12"/>
        <end position="35"/>
    </location>
</feature>
<gene>
    <name evidence="8" type="ORF">METZ01_LOCUS117851</name>
</gene>
<dbReference type="CDD" id="cd06261">
    <property type="entry name" value="TM_PBP2"/>
    <property type="match status" value="1"/>
</dbReference>
<dbReference type="PANTHER" id="PTHR30177:SF4">
    <property type="entry name" value="OSMOPROTECTANT IMPORT PERMEASE PROTEIN OSMW"/>
    <property type="match status" value="1"/>
</dbReference>
<dbReference type="SUPFAM" id="SSF161098">
    <property type="entry name" value="MetI-like"/>
    <property type="match status" value="1"/>
</dbReference>
<keyword evidence="3 6" id="KW-0812">Transmembrane</keyword>
<feature type="domain" description="ABC transmembrane type-1" evidence="7">
    <location>
        <begin position="12"/>
        <end position="197"/>
    </location>
</feature>
<feature type="transmembrane region" description="Helical" evidence="6">
    <location>
        <begin position="47"/>
        <end position="71"/>
    </location>
</feature>
<proteinExistence type="predicted"/>
<evidence type="ECO:0000259" key="7">
    <source>
        <dbReference type="PROSITE" id="PS50928"/>
    </source>
</evidence>
<evidence type="ECO:0000313" key="8">
    <source>
        <dbReference type="EMBL" id="SVA64997.1"/>
    </source>
</evidence>
<keyword evidence="2" id="KW-0813">Transport</keyword>
<dbReference type="PANTHER" id="PTHR30177">
    <property type="entry name" value="GLYCINE BETAINE/L-PROLINE TRANSPORT SYSTEM PERMEASE PROTEIN PROW"/>
    <property type="match status" value="1"/>
</dbReference>
<dbReference type="InterPro" id="IPR051204">
    <property type="entry name" value="ABC_transp_perm/SBD"/>
</dbReference>
<dbReference type="GO" id="GO:0055085">
    <property type="term" value="P:transmembrane transport"/>
    <property type="evidence" value="ECO:0007669"/>
    <property type="project" value="InterPro"/>
</dbReference>